<gene>
    <name evidence="4" type="ORF">GJ668_19695</name>
</gene>
<evidence type="ECO:0000259" key="3">
    <source>
        <dbReference type="Pfam" id="PF01609"/>
    </source>
</evidence>
<comment type="caution">
    <text evidence="4">The sequence shown here is derived from an EMBL/GenBank/DDBJ whole genome shotgun (WGS) entry which is preliminary data.</text>
</comment>
<feature type="region of interest" description="Disordered" evidence="1">
    <location>
        <begin position="437"/>
        <end position="469"/>
    </location>
</feature>
<dbReference type="EMBL" id="WNKT01000123">
    <property type="protein sequence ID" value="MTW23247.1"/>
    <property type="molecule type" value="Genomic_DNA"/>
</dbReference>
<feature type="domain" description="Transposase IS4-like" evidence="3">
    <location>
        <begin position="176"/>
        <end position="363"/>
    </location>
</feature>
<keyword evidence="5" id="KW-1185">Reference proteome</keyword>
<dbReference type="GO" id="GO:0006313">
    <property type="term" value="P:DNA transposition"/>
    <property type="evidence" value="ECO:0007669"/>
    <property type="project" value="InterPro"/>
</dbReference>
<dbReference type="AlphaFoldDB" id="A0A6N8EL06"/>
<dbReference type="GO" id="GO:0004803">
    <property type="term" value="F:transposase activity"/>
    <property type="evidence" value="ECO:0007669"/>
    <property type="project" value="InterPro"/>
</dbReference>
<evidence type="ECO:0000313" key="4">
    <source>
        <dbReference type="EMBL" id="MTW23247.1"/>
    </source>
</evidence>
<organism evidence="4 5">
    <name type="scientific">Allochromatium palmeri</name>
    <dbReference type="NCBI Taxonomy" id="231048"/>
    <lineage>
        <taxon>Bacteria</taxon>
        <taxon>Pseudomonadati</taxon>
        <taxon>Pseudomonadota</taxon>
        <taxon>Gammaproteobacteria</taxon>
        <taxon>Chromatiales</taxon>
        <taxon>Chromatiaceae</taxon>
        <taxon>Allochromatium</taxon>
    </lineage>
</organism>
<dbReference type="InterPro" id="IPR002559">
    <property type="entry name" value="Transposase_11"/>
</dbReference>
<keyword evidence="2" id="KW-0812">Transmembrane</keyword>
<dbReference type="OrthoDB" id="574256at2"/>
<feature type="transmembrane region" description="Helical" evidence="2">
    <location>
        <begin position="350"/>
        <end position="372"/>
    </location>
</feature>
<accession>A0A6N8EL06</accession>
<name>A0A6N8EL06_9GAMM</name>
<dbReference type="InterPro" id="IPR012337">
    <property type="entry name" value="RNaseH-like_sf"/>
</dbReference>
<feature type="non-terminal residue" evidence="4">
    <location>
        <position position="1"/>
    </location>
</feature>
<keyword evidence="2" id="KW-0472">Membrane</keyword>
<keyword evidence="2" id="KW-1133">Transmembrane helix</keyword>
<feature type="compositionally biased region" description="Basic residues" evidence="1">
    <location>
        <begin position="437"/>
        <end position="458"/>
    </location>
</feature>
<sequence>LQVFVKYSHFKLDTRSLLDMFDGILQKFADRAPVSVMVRGLLEHLLNAERLDSWFDTTCERQYTRTLLFSSLVGLMLQVVCRVQTSVNAAYRHSAIAVSIVAVYDKLQGMELKTSQELVRWIGQESQAIIEPLGGERPALLPGYAIRYLDGNCLAGSEKRLKALRASAAALPGKSLVVFNPRAGVVCDVFPCEDGHAQERALLPQVQARIRAGELWITDRNFCVSAFLVAIAEAKAHCIIRHHAGRTVKPLGPLQPAGDSPSGPIFEQAVEINDEDGQYLWRGRRIVVKLHTPTRNGDRILALLTTLPSQIAPAPIIAELYRTRWTIETAFQKIEAHLNSELNTLGYPKAALFGFCLALVAFNLYAVVMAALRAAHPDTDIDDSVSEYYLAAEIANTTQGLNIAVEEEQWTRFAQADRTLLCALLLNLARRVDLHRLRKNKRGPKKPRTPRTQHKGKPHISTAKVLAGT</sequence>
<reference evidence="4 5" key="1">
    <citation type="submission" date="2019-11" db="EMBL/GenBank/DDBJ databases">
        <title>Whole-genome sequence of the anaerobic purple sulfur bacterium Allochromatium palmeri DSM 15591.</title>
        <authorList>
            <person name="Kyndt J.A."/>
            <person name="Meyer T.E."/>
        </authorList>
    </citation>
    <scope>NUCLEOTIDE SEQUENCE [LARGE SCALE GENOMIC DNA]</scope>
    <source>
        <strain evidence="4 5">DSM 15591</strain>
    </source>
</reference>
<proteinExistence type="predicted"/>
<dbReference type="Pfam" id="PF01609">
    <property type="entry name" value="DDE_Tnp_1"/>
    <property type="match status" value="1"/>
</dbReference>
<evidence type="ECO:0000313" key="5">
    <source>
        <dbReference type="Proteomes" id="UP000434044"/>
    </source>
</evidence>
<dbReference type="Proteomes" id="UP000434044">
    <property type="component" value="Unassembled WGS sequence"/>
</dbReference>
<protein>
    <submittedName>
        <fullName evidence="4">Transposase</fullName>
    </submittedName>
</protein>
<evidence type="ECO:0000256" key="1">
    <source>
        <dbReference type="SAM" id="MobiDB-lite"/>
    </source>
</evidence>
<dbReference type="SUPFAM" id="SSF53098">
    <property type="entry name" value="Ribonuclease H-like"/>
    <property type="match status" value="1"/>
</dbReference>
<dbReference type="RefSeq" id="WP_155451779.1">
    <property type="nucleotide sequence ID" value="NZ_WNKT01000123.1"/>
</dbReference>
<dbReference type="GO" id="GO:0003677">
    <property type="term" value="F:DNA binding"/>
    <property type="evidence" value="ECO:0007669"/>
    <property type="project" value="InterPro"/>
</dbReference>
<evidence type="ECO:0000256" key="2">
    <source>
        <dbReference type="SAM" id="Phobius"/>
    </source>
</evidence>